<evidence type="ECO:0000259" key="1">
    <source>
        <dbReference type="SMART" id="SM00748"/>
    </source>
</evidence>
<comment type="caution">
    <text evidence="2">The sequence shown here is derived from an EMBL/GenBank/DDBJ whole genome shotgun (WGS) entry which is preliminary data.</text>
</comment>
<sequence length="4425" mass="509263">MASDEDDSDIEEYSSMEQPPLIKQLKTILAEYPDDGQIIKELLQNAEDAGASEVKILYDDRCINTQVDNKSKYRKFLKGPALCFFNDAIFSESDWRGIKMIYSSVKEEDPLKVGRFGLGFKSVFHITDHPVVLSGDRIMFMDPHRNPDCVCLTIQLSKLKKWKKFNIEDFFKALDGTFGVCREVLEMGMYNGTLFWFPLRSEASKLSDTLYSREKVMDLFTSFRTEASSILIFLKHLMKVSLHERKGHTNKINLQLSLEITKNVQEVRKLRQEFLTKIKCLNKSISQTSIDCRYCLSFCTKFYKGDSVIEETNNHWMVINYYKGGKMSKELQALIKDDSLGYCPLVGVAAPLDQNHAEFKGHVYCFLPLPQKTKSMTGLPVHVNGFFALSQNRRHIKWPSAEQDAMHLHRDKSLMWNEKLLTDVLPEAYEILISEMVNHAEKNGNRDDLVQCVYETIPRVDNVVDEWNAILPSLFGRSILGPTLMTVNMSGDKNWISCLEAFFATLRQYTSLPSTVKATLVNILQMYGKLYVDVPLHVFEFYLTFNNHLTDMSPQSFAAVLKENPRYKSLSWKEKLSVLEFLTLDCRNEILQGLELLPLQDGSFTTFISECNTSDLVLFCSKEEIRLFPGLEKMFVYQAGENHWLEKKISDIVKQGLYQIRLMDAEAFRVMLGTVIQTHLGSTYPPTVRPLSILTGSWIQKVWEHIFSHKYDASYFEHMSLIPLVIRGSWSDIQEMELYQLTNFLIVKQIQNVPSLHDDIYRCLELLSIKVLPSLPEWLQRSQILQYIHYSTVNDIIQLLDQIYLSQNWDNLISNFNRSCEDRLKKEFVCFLAGCTSWTFNSKTFVRCLKLFTQSDSINRNVSLQEIAVFTTVANFPVKFPQPIITGSYDECRLAIALGATELNMKSLIMETLKMMQGASYKFSEKQTFMQYFIQNIREFEGDKSIMKMASSVSFLESNIQNVISTPADLFDPMDTRLRKLFCGENRFPAENIFQTNSDIVALKMLGLKTYSKLSATELYETAQLMESWCDNENARHLVPAKAEQFLEVLREKPSFLNAYMNQDTLKVKLMSRKCMPHAKLKDRSFPSVLPWYEQQDTLCRPSELRLINFSTLVGSTMPLIDCQSKELSETFGWNRNPPQDKVLEQLRLLINAYEISYKPELLPMLKEIYQELSKYSLQDLLLDENFRTLVHNGCIWRGDGFSSPQEIFLDSKRNDLDLSPYLYKLPEEFKRLYSFFLGLGCNKEQNVDVFLKIQVQIKEKYTLGKHSHDDVKRDLSILISILNRLRQEKSKLQDQLHRILFPIHCGNESTLTLKPGPECTYCNAQWLRDMTSEDEEEDIYYVHEDVSNMTAEELGVKSLTQQLLSDTEELAVEEWGQQELLTTRLHRLLKEGYQDGFSVPKEIVQNADDAGAKTVYFLYDERDNEDAKINLLDEGMAECQGPAIWAYNDAIFQEEDFKNITKLNGATKEAELEKIGKFGLGFCSVYNLTDVPSFISGSNIVILDPHKSHLGKALPGSSPGMRINFGKMKNLKMIKRLKNQFKPFQNVFGCNTSCAFQGTLFRFPLRTASQAERSEISKKTYSKKECQDLLHMTLQSAGNLLLFTQHIQEIKIFHLPADCKDPKEAKMIFSLTKEHFQIQPQDSNEETILSQVSRLKSASDFRSHPFKRLQKIVVKETIEHYAGYILPSLKKQAGMSFSVSWLISWATGTEESVKKIFRDVVGALPLGAVAVPFEMQANQFCPVQLKDLPFGFYTNGHLFCFLPLPISCDLPVHINGCFAVTSDRRQLMTSTEDDKKLQCSSWNKALIQDALINAYIHLLEGIREHGPDPEYQYYSLWPLKCKQTDLPVREHFLKKLVQLKARLFHRQLHWESFDKCIFLDPTLRNDRSIGEAVFETLLTFYSGVSSVVMELPCHVMENLKVYYPNELRERILSKEQFFLSVFLPNIENEFWSQSQTNINKRDNILIHFLGFEHEAVKEALANTRCIPSEPNGALKRPKDLVNPLGKLSDMFIDNDEVFPRGKNTFRQKRIIELLIGLGMMDHYLPFNFLQDRCQSVLQLAQMCGQCAIERCSKILKYLSEYGAQRELEKNHNHLQALSNITFLPVLQKPSNWQFSWKGDIVTHPIMNTCHKNHPSKTIRLSSPAHLFAQATEKLVGCVELVLDEQSLLVVESRIRLIDVYKLLSLLGSTKSDIPYETVVKQLKVVAQEYKQNQSNDTSKHCQAVLHEIYSFLNKKCENSEELRNACFRDLSDESVILLADQMMDSSRIAFNLKHNCSPVLHSLAKTDLAGYKHLWKAIGVKEHFDVEDIVKVLRDEKRQKGLIPLSDEDIELVHQLLSALQNSMDCKGIKYADVDKSLLTDIVAPDSDGILRETSTLCLDDSEFETGPDTKTVHHTISPSLALALGVKTKRRKCFDDFSCLIPGGQKEKLVTRLRGILSAYPCDDGIMKELLQNADDAQASEIHFIKDFRTHACKKIFDQRYEPLQGPALCVFNNSAFTQTDIQGIHELGLGSKREDPLKTGQYGVGFNAVYHLTDAPSFLTKGPELEHGEILCVFDPTCQYLPKVDERNPGVQCVVDKVRNNYPDVLTGYLEETFFKANLGTMFRFPLKNKKTTNTTHISSKQVDEEEVNKILWKFRDDAFDALLFVKHVSKITVSNISSGKLVEEYKVEVTMSEEDKRMRDEFFQSVRKISSQYKQDRTSIINMLPKEIGYTMKVTDGKQISKSYFVVQRIGFNEGFKLPKTVKHALEKKNLGQLPLCGVAVVIPDIEKICQQYEKNDDPCHTVYKREHRPTSENGRAFCFLPLPLRTGLPCHINGHFVLDHEARRSLWKEDKGYRCDWNHSLFQAIISPAYISALLFLKQHIFGEKHERSRVLIHRLLGAFYSQFPQLNLAKDDDWKAIVQFLYRLMIEYEVDLFPVMQESIVNSQSASCIRKTRLHWVALQNSGNLFPAYFHELSPQLASILKGLGMKLVDCPLVIKQSIKDSGNQIEEVSPNAVAKFLKSHHLTEQDTCSLQINVPISNTTIGSADNVRMVIQYLESMPNFTEEIDQLPLLLTNDETLRLFLSNQPAIISNFWDLFPYSSKHFLHHELVYTCQSVKFKDSGVLCELSVQKLEQLLPSTVSPELYKAGEDLICTKLSDSIPNQSWIVRLWEFLYELKYSDFGLVSIDHSVLKQNMKILEQWSFLPVKHDDKNTFILRPINQAFTVVDLCSFEMKSDLRSAFEDLNLPRIDTSIFSERRLGHLASMLNSLVASIRKPLKLLNCLYYHKEKIRNASLTIQQCNSILVFFSRHMVKLREVAEEWWIRDRIKALPLHITQQGTATSLDGNENVLVIPIGMPTGGIGEWATNTGHILLRQSSELDELHKLLGCTNSCTLDIYRSKILPRFDALPQRHHIQHLVYINETLLQTSYYHTTFNDEQKKLIQVLKLTAFISTDDGLKHASDFYDPFHYVFSYMCDEGDFPPAPFNDRFWNNFMKLVGLRTEVTEDKFVEFAEKLACEGAICVTETVKDKCRVLTEFLLNSDMSTFRKSACERIARIKFIPAHIVSDELLSICKQYPDSTSLICFTGSISSSFERLCWTSMPLLPLWIGTESEGWRHLSQMLGVYSKPPIERVVTHCQNICDSQKKVLSGRDQNILNMELLKLVLERIYAYLFQHKDSYPKMKGRLKHTPVVLIPENRSLLPISNIVIDLSEEDAVEPYLCRAPSYYGKYHDLFIFLGAAKKVTCNHYFMVLESIYRQQKEPNTKLLPNEVVIVKTAIANLVKLLTRMADKQMDLKVGTLYLPNRDLILKDAMRLIVSDKKSTEERLLECKLDFFLGFLQLDIAVSDPRLIVKALPECCRPRLLSEIAIEEFDKSDIILDSENAESMEQFLHSTDFVHGIVRLVKHMKNEINRPFTREDEEKIYTQLQNLLVREVTGLYTYIILDGQRVHSSKETAAYFIQQEIVENTVQYTLYFQPENENITSNEHFFYMVQPGIVRMIRNSIEHLLEIIMTKIEELYDMLNCYKGNRSIDQTLDKHRIDPYDRPQGLSHSVFPHPGTYVPKEFHPFLEQGFSEFQRYEYDSLAYELEDDIGASDNAEPVYIYVHIIRPLQSEDPGTFGIKQQYLIDVGYPASEHIIVYGYTLFKFERKQDITTQDLLPADNVPIGSLPFDDICHQILNILREAWSLPTKERHGILRRLMLRWHPDKNIGQEHYCTRVFMYIGEVVSRLDSGQSLDDVRVSANNCESRNVFTGTVYEDLGRRVNLRSEQYRQQHSEQQHTFYQAHTRRHHAYQGSSPNLPAPDQPIARRWILQAKKDLVSAKVFHPLAENVPAFNWICYHCQQATEKALKAAIYAKDANKVDLKSHQLDSIATKGGLSQDLVHLAMNLQSCLGKHTRMRYPDPIARTPIPSELYTDVQARIALEIAENVVQLVDENYLS</sequence>
<dbReference type="Gene3D" id="1.20.120.330">
    <property type="entry name" value="Nucleotidyltransferases domain 2"/>
    <property type="match status" value="1"/>
</dbReference>
<gene>
    <name evidence="2" type="ORF">CHS0354_018093</name>
</gene>
<reference evidence="2" key="1">
    <citation type="journal article" date="2021" name="Genome Biol. Evol.">
        <title>A High-Quality Reference Genome for a Parasitic Bivalve with Doubly Uniparental Inheritance (Bivalvia: Unionida).</title>
        <authorList>
            <person name="Smith C.H."/>
        </authorList>
    </citation>
    <scope>NUCLEOTIDE SEQUENCE</scope>
    <source>
        <strain evidence="2">CHS0354</strain>
    </source>
</reference>
<dbReference type="Gene3D" id="1.10.287.110">
    <property type="entry name" value="DnaJ domain"/>
    <property type="match status" value="1"/>
</dbReference>
<evidence type="ECO:0000313" key="3">
    <source>
        <dbReference type="Proteomes" id="UP001195483"/>
    </source>
</evidence>
<evidence type="ECO:0000313" key="2">
    <source>
        <dbReference type="EMBL" id="KAK3611577.1"/>
    </source>
</evidence>
<dbReference type="PANTHER" id="PTHR15600:SF42">
    <property type="entry name" value="SACSIN"/>
    <property type="match status" value="1"/>
</dbReference>
<keyword evidence="3" id="KW-1185">Reference proteome</keyword>
<dbReference type="Proteomes" id="UP001195483">
    <property type="component" value="Unassembled WGS sequence"/>
</dbReference>
<dbReference type="SUPFAM" id="SSF81593">
    <property type="entry name" value="Nucleotidyltransferase substrate binding subunit/domain"/>
    <property type="match status" value="1"/>
</dbReference>
<dbReference type="InterPro" id="IPR036869">
    <property type="entry name" value="J_dom_sf"/>
</dbReference>
<dbReference type="Gene3D" id="3.30.565.10">
    <property type="entry name" value="Histidine kinase-like ATPase, C-terminal domain"/>
    <property type="match status" value="1"/>
</dbReference>
<proteinExistence type="predicted"/>
<accession>A0AAE0TJN8</accession>
<dbReference type="PANTHER" id="PTHR15600">
    <property type="entry name" value="SACSIN"/>
    <property type="match status" value="1"/>
</dbReference>
<dbReference type="Pfam" id="PF05168">
    <property type="entry name" value="HEPN"/>
    <property type="match status" value="1"/>
</dbReference>
<reference evidence="2" key="3">
    <citation type="submission" date="2023-05" db="EMBL/GenBank/DDBJ databases">
        <authorList>
            <person name="Smith C.H."/>
        </authorList>
    </citation>
    <scope>NUCLEOTIDE SEQUENCE</scope>
    <source>
        <strain evidence="2">CHS0354</strain>
        <tissue evidence="2">Mantle</tissue>
    </source>
</reference>
<reference evidence="2" key="2">
    <citation type="journal article" date="2021" name="Genome Biol. Evol.">
        <title>Developing a high-quality reference genome for a parasitic bivalve with doubly uniparental inheritance (Bivalvia: Unionida).</title>
        <authorList>
            <person name="Smith C.H."/>
        </authorList>
    </citation>
    <scope>NUCLEOTIDE SEQUENCE</scope>
    <source>
        <strain evidence="2">CHS0354</strain>
        <tissue evidence="2">Mantle</tissue>
    </source>
</reference>
<dbReference type="InterPro" id="IPR007842">
    <property type="entry name" value="HEPN_dom"/>
</dbReference>
<dbReference type="EMBL" id="JAEAOA010001119">
    <property type="protein sequence ID" value="KAK3611577.1"/>
    <property type="molecule type" value="Genomic_DNA"/>
</dbReference>
<organism evidence="2 3">
    <name type="scientific">Potamilus streckersoni</name>
    <dbReference type="NCBI Taxonomy" id="2493646"/>
    <lineage>
        <taxon>Eukaryota</taxon>
        <taxon>Metazoa</taxon>
        <taxon>Spiralia</taxon>
        <taxon>Lophotrochozoa</taxon>
        <taxon>Mollusca</taxon>
        <taxon>Bivalvia</taxon>
        <taxon>Autobranchia</taxon>
        <taxon>Heteroconchia</taxon>
        <taxon>Palaeoheterodonta</taxon>
        <taxon>Unionida</taxon>
        <taxon>Unionoidea</taxon>
        <taxon>Unionidae</taxon>
        <taxon>Ambleminae</taxon>
        <taxon>Lampsilini</taxon>
        <taxon>Potamilus</taxon>
    </lineage>
</organism>
<dbReference type="SUPFAM" id="SSF55874">
    <property type="entry name" value="ATPase domain of HSP90 chaperone/DNA topoisomerase II/histidine kinase"/>
    <property type="match status" value="3"/>
</dbReference>
<dbReference type="NCBIfam" id="NF047352">
    <property type="entry name" value="P_loop_sacsin"/>
    <property type="match status" value="3"/>
</dbReference>
<dbReference type="InterPro" id="IPR052972">
    <property type="entry name" value="Sacsin_chaperone_reg"/>
</dbReference>
<protein>
    <recommendedName>
        <fullName evidence="1">HEPN domain-containing protein</fullName>
    </recommendedName>
</protein>
<dbReference type="SMART" id="SM00748">
    <property type="entry name" value="HEPN"/>
    <property type="match status" value="1"/>
</dbReference>
<feature type="domain" description="HEPN" evidence="1">
    <location>
        <begin position="4297"/>
        <end position="4415"/>
    </location>
</feature>
<dbReference type="InterPro" id="IPR036890">
    <property type="entry name" value="HATPase_C_sf"/>
</dbReference>
<dbReference type="InterPro" id="IPR058210">
    <property type="entry name" value="SACS/Nov_dom"/>
</dbReference>
<name>A0AAE0TJN8_9BIVA</name>
<dbReference type="GO" id="GO:0030544">
    <property type="term" value="F:Hsp70 protein binding"/>
    <property type="evidence" value="ECO:0007669"/>
    <property type="project" value="TreeGrafter"/>
</dbReference>
<dbReference type="Pfam" id="PF25794">
    <property type="entry name" value="SACS"/>
    <property type="match status" value="3"/>
</dbReference>